<feature type="domain" description="Transglycosylase SLT" evidence="2">
    <location>
        <begin position="21"/>
        <end position="138"/>
    </location>
</feature>
<feature type="chain" id="PRO_5045378558" evidence="1">
    <location>
        <begin position="19"/>
        <end position="155"/>
    </location>
</feature>
<evidence type="ECO:0000256" key="1">
    <source>
        <dbReference type="SAM" id="SignalP"/>
    </source>
</evidence>
<keyword evidence="4" id="KW-1185">Reference proteome</keyword>
<gene>
    <name evidence="3" type="ORF">ACFP73_03235</name>
</gene>
<name>A0ABW1VJ16_9GAMM</name>
<dbReference type="InterPro" id="IPR008258">
    <property type="entry name" value="Transglycosylase_SLT_dom_1"/>
</dbReference>
<dbReference type="CDD" id="cd13400">
    <property type="entry name" value="LT_IagB-like"/>
    <property type="match status" value="1"/>
</dbReference>
<dbReference type="EMBL" id="JBHSUC010000002">
    <property type="protein sequence ID" value="MFC6361116.1"/>
    <property type="molecule type" value="Genomic_DNA"/>
</dbReference>
<feature type="signal peptide" evidence="1">
    <location>
        <begin position="1"/>
        <end position="18"/>
    </location>
</feature>
<dbReference type="Pfam" id="PF01464">
    <property type="entry name" value="SLT"/>
    <property type="match status" value="1"/>
</dbReference>
<protein>
    <submittedName>
        <fullName evidence="3">Lytic transglycosylase domain-containing protein</fullName>
    </submittedName>
</protein>
<accession>A0ABW1VJ16</accession>
<evidence type="ECO:0000259" key="2">
    <source>
        <dbReference type="Pfam" id="PF01464"/>
    </source>
</evidence>
<sequence length="155" mass="17533">MKGWLLAVLSLLSLHCTAADCFESSARHYHLNVNLLRAISEVESHGVADRIGVNRNLQGRVISRDYGLMQINSVHIAGLIRQHRITSAADLLKDGCLNIDTGAAILARHLRYCGNNWACLATYNTGFLQGRDPARQRYIHKVYLTYIRYSHREED</sequence>
<proteinExistence type="predicted"/>
<dbReference type="InterPro" id="IPR023346">
    <property type="entry name" value="Lysozyme-like_dom_sf"/>
</dbReference>
<evidence type="ECO:0000313" key="3">
    <source>
        <dbReference type="EMBL" id="MFC6361116.1"/>
    </source>
</evidence>
<keyword evidence="1" id="KW-0732">Signal</keyword>
<reference evidence="4" key="1">
    <citation type="journal article" date="2019" name="Int. J. Syst. Evol. Microbiol.">
        <title>The Global Catalogue of Microorganisms (GCM) 10K type strain sequencing project: providing services to taxonomists for standard genome sequencing and annotation.</title>
        <authorList>
            <consortium name="The Broad Institute Genomics Platform"/>
            <consortium name="The Broad Institute Genome Sequencing Center for Infectious Disease"/>
            <person name="Wu L."/>
            <person name="Ma J."/>
        </authorList>
    </citation>
    <scope>NUCLEOTIDE SEQUENCE [LARGE SCALE GENOMIC DNA]</scope>
    <source>
        <strain evidence="4">CGMCC 4.1530</strain>
    </source>
</reference>
<comment type="caution">
    <text evidence="3">The sequence shown here is derived from an EMBL/GenBank/DDBJ whole genome shotgun (WGS) entry which is preliminary data.</text>
</comment>
<dbReference type="SUPFAM" id="SSF53955">
    <property type="entry name" value="Lysozyme-like"/>
    <property type="match status" value="1"/>
</dbReference>
<dbReference type="Proteomes" id="UP001596215">
    <property type="component" value="Unassembled WGS sequence"/>
</dbReference>
<organism evidence="3 4">
    <name type="scientific">Tatumella punctata</name>
    <dbReference type="NCBI Taxonomy" id="399969"/>
    <lineage>
        <taxon>Bacteria</taxon>
        <taxon>Pseudomonadati</taxon>
        <taxon>Pseudomonadota</taxon>
        <taxon>Gammaproteobacteria</taxon>
        <taxon>Enterobacterales</taxon>
        <taxon>Erwiniaceae</taxon>
        <taxon>Tatumella</taxon>
    </lineage>
</organism>
<dbReference type="RefSeq" id="WP_343876882.1">
    <property type="nucleotide sequence ID" value="NZ_BAAAFW010000050.1"/>
</dbReference>
<dbReference type="Gene3D" id="1.10.530.10">
    <property type="match status" value="1"/>
</dbReference>
<evidence type="ECO:0000313" key="4">
    <source>
        <dbReference type="Proteomes" id="UP001596215"/>
    </source>
</evidence>